<feature type="transmembrane region" description="Helical" evidence="1">
    <location>
        <begin position="115"/>
        <end position="134"/>
    </location>
</feature>
<feature type="transmembrane region" description="Helical" evidence="1">
    <location>
        <begin position="7"/>
        <end position="33"/>
    </location>
</feature>
<keyword evidence="1" id="KW-0472">Membrane</keyword>
<proteinExistence type="predicted"/>
<comment type="caution">
    <text evidence="2">The sequence shown here is derived from an EMBL/GenBank/DDBJ whole genome shotgun (WGS) entry which is preliminary data.</text>
</comment>
<evidence type="ECO:0008006" key="4">
    <source>
        <dbReference type="Google" id="ProtNLM"/>
    </source>
</evidence>
<organism evidence="2 3">
    <name type="scientific">Stenotrophomonas pavanii</name>
    <dbReference type="NCBI Taxonomy" id="487698"/>
    <lineage>
        <taxon>Bacteria</taxon>
        <taxon>Pseudomonadati</taxon>
        <taxon>Pseudomonadota</taxon>
        <taxon>Gammaproteobacteria</taxon>
        <taxon>Lysobacterales</taxon>
        <taxon>Lysobacteraceae</taxon>
        <taxon>Stenotrophomonas</taxon>
    </lineage>
</organism>
<dbReference type="AlphaFoldDB" id="A0A246KW07"/>
<dbReference type="RefSeq" id="WP_049468283.1">
    <property type="nucleotide sequence ID" value="NZ_CBCSJW010000005.1"/>
</dbReference>
<protein>
    <recommendedName>
        <fullName evidence="4">Transmembrane protein</fullName>
    </recommendedName>
</protein>
<dbReference type="Proteomes" id="UP000197904">
    <property type="component" value="Unassembled WGS sequence"/>
</dbReference>
<dbReference type="EMBL" id="NIXP01000113">
    <property type="protein sequence ID" value="OWR30218.1"/>
    <property type="molecule type" value="Genomic_DNA"/>
</dbReference>
<evidence type="ECO:0000313" key="3">
    <source>
        <dbReference type="Proteomes" id="UP000197904"/>
    </source>
</evidence>
<evidence type="ECO:0000313" key="2">
    <source>
        <dbReference type="EMBL" id="OWR30218.1"/>
    </source>
</evidence>
<name>A0A246KW07_9GAMM</name>
<keyword evidence="1" id="KW-0812">Transmembrane</keyword>
<keyword evidence="1" id="KW-1133">Transmembrane helix</keyword>
<sequence length="151" mass="16070">MDERRARYLYAVLAVVFGLPSLVAGGAAATMLLLTGLGQFGHGTLAAVTLMPLWGLAGIAGCLAWLWLSAGYLLQGRAGLQVHRLWWWMLLAGSLAAVPLLGLALWWSITVHAEGIALLLLGPSMLVPAARLVWVKRRGRAQPIEGNGTHG</sequence>
<feature type="transmembrane region" description="Helical" evidence="1">
    <location>
        <begin position="86"/>
        <end position="109"/>
    </location>
</feature>
<evidence type="ECO:0000256" key="1">
    <source>
        <dbReference type="SAM" id="Phobius"/>
    </source>
</evidence>
<accession>A0A246KW07</accession>
<gene>
    <name evidence="2" type="ORF">CEE55_16545</name>
</gene>
<feature type="transmembrane region" description="Helical" evidence="1">
    <location>
        <begin position="53"/>
        <end position="74"/>
    </location>
</feature>
<reference evidence="2 3" key="1">
    <citation type="submission" date="2017-06" db="EMBL/GenBank/DDBJ databases">
        <authorList>
            <person name="Kim H.J."/>
            <person name="Triplett B.A."/>
        </authorList>
    </citation>
    <scope>NUCLEOTIDE SEQUENCE [LARGE SCALE GENOMIC DNA]</scope>
    <source>
        <strain evidence="2 3">S18795</strain>
    </source>
</reference>